<evidence type="ECO:0000313" key="7">
    <source>
        <dbReference type="EMBL" id="PSC02755.1"/>
    </source>
</evidence>
<dbReference type="FunFam" id="1.10.150.120:FF:000003">
    <property type="entry name" value="Carbon monoxide dehydrogenase, small subunit"/>
    <property type="match status" value="1"/>
</dbReference>
<dbReference type="PANTHER" id="PTHR44379:SF6">
    <property type="entry name" value="BLR6046 PROTEIN"/>
    <property type="match status" value="1"/>
</dbReference>
<keyword evidence="3" id="KW-0560">Oxidoreductase</keyword>
<dbReference type="RefSeq" id="WP_106340218.1">
    <property type="nucleotide sequence ID" value="NZ_PVZS01000039.1"/>
</dbReference>
<dbReference type="PROSITE" id="PS00197">
    <property type="entry name" value="2FE2S_FER_1"/>
    <property type="match status" value="1"/>
</dbReference>
<organism evidence="7 8">
    <name type="scientific">Alsobacter soli</name>
    <dbReference type="NCBI Taxonomy" id="2109933"/>
    <lineage>
        <taxon>Bacteria</taxon>
        <taxon>Pseudomonadati</taxon>
        <taxon>Pseudomonadota</taxon>
        <taxon>Alphaproteobacteria</taxon>
        <taxon>Hyphomicrobiales</taxon>
        <taxon>Alsobacteraceae</taxon>
        <taxon>Alsobacter</taxon>
    </lineage>
</organism>
<sequence length="161" mass="17015">MVELKVNGAVRQVDAAPETPLLYVLREDLQLNGAKFGCGLGQCGACTVAIDGAPAFSCLLPVGLLAGREITTVEGLGSPDKPGPLQQAFIDEQAAQCGYCIAGMVMRAHTLLARNPSPTDDEILEHMSPNLCRCGAHMRIVAAIRRASSRKEASRSQRGAL</sequence>
<keyword evidence="2" id="KW-0479">Metal-binding</keyword>
<dbReference type="InterPro" id="IPR001041">
    <property type="entry name" value="2Fe-2S_ferredoxin-type"/>
</dbReference>
<evidence type="ECO:0000256" key="5">
    <source>
        <dbReference type="ARBA" id="ARBA00023014"/>
    </source>
</evidence>
<reference evidence="8" key="1">
    <citation type="submission" date="2018-03" db="EMBL/GenBank/DDBJ databases">
        <authorList>
            <person name="Sun L."/>
            <person name="Liu H."/>
            <person name="Chen W."/>
            <person name="Huang K."/>
            <person name="Liu W."/>
            <person name="Gao X."/>
        </authorList>
    </citation>
    <scope>NUCLEOTIDE SEQUENCE [LARGE SCALE GENOMIC DNA]</scope>
    <source>
        <strain evidence="8">SH9</strain>
    </source>
</reference>
<dbReference type="InterPro" id="IPR036010">
    <property type="entry name" value="2Fe-2S_ferredoxin-like_sf"/>
</dbReference>
<dbReference type="CDD" id="cd00207">
    <property type="entry name" value="fer2"/>
    <property type="match status" value="1"/>
</dbReference>
<evidence type="ECO:0000313" key="8">
    <source>
        <dbReference type="Proteomes" id="UP000239772"/>
    </source>
</evidence>
<keyword evidence="4" id="KW-0408">Iron</keyword>
<dbReference type="InterPro" id="IPR006058">
    <property type="entry name" value="2Fe2S_fd_BS"/>
</dbReference>
<dbReference type="Pfam" id="PF00111">
    <property type="entry name" value="Fer2"/>
    <property type="match status" value="1"/>
</dbReference>
<accession>A0A2T1HM70</accession>
<gene>
    <name evidence="7" type="ORF">SLNSH_22510</name>
</gene>
<feature type="domain" description="2Fe-2S ferredoxin-type" evidence="6">
    <location>
        <begin position="1"/>
        <end position="76"/>
    </location>
</feature>
<evidence type="ECO:0000256" key="4">
    <source>
        <dbReference type="ARBA" id="ARBA00023004"/>
    </source>
</evidence>
<dbReference type="InterPro" id="IPR051452">
    <property type="entry name" value="Diverse_Oxidoreductases"/>
</dbReference>
<keyword evidence="5" id="KW-0411">Iron-sulfur</keyword>
<evidence type="ECO:0000256" key="2">
    <source>
        <dbReference type="ARBA" id="ARBA00022723"/>
    </source>
</evidence>
<dbReference type="SUPFAM" id="SSF54292">
    <property type="entry name" value="2Fe-2S ferredoxin-like"/>
    <property type="match status" value="1"/>
</dbReference>
<name>A0A2T1HM70_9HYPH</name>
<keyword evidence="1" id="KW-0001">2Fe-2S</keyword>
<dbReference type="Gene3D" id="3.10.20.30">
    <property type="match status" value="1"/>
</dbReference>
<dbReference type="Pfam" id="PF01799">
    <property type="entry name" value="Fer2_2"/>
    <property type="match status" value="1"/>
</dbReference>
<dbReference type="EMBL" id="PVZS01000039">
    <property type="protein sequence ID" value="PSC02755.1"/>
    <property type="molecule type" value="Genomic_DNA"/>
</dbReference>
<dbReference type="PROSITE" id="PS51085">
    <property type="entry name" value="2FE2S_FER_2"/>
    <property type="match status" value="1"/>
</dbReference>
<protein>
    <submittedName>
        <fullName evidence="7">(2Fe-2S)-binding protein</fullName>
    </submittedName>
</protein>
<proteinExistence type="predicted"/>
<evidence type="ECO:0000256" key="1">
    <source>
        <dbReference type="ARBA" id="ARBA00022714"/>
    </source>
</evidence>
<dbReference type="GO" id="GO:0051537">
    <property type="term" value="F:2 iron, 2 sulfur cluster binding"/>
    <property type="evidence" value="ECO:0007669"/>
    <property type="project" value="UniProtKB-KW"/>
</dbReference>
<dbReference type="AlphaFoldDB" id="A0A2T1HM70"/>
<dbReference type="GO" id="GO:0046872">
    <property type="term" value="F:metal ion binding"/>
    <property type="evidence" value="ECO:0007669"/>
    <property type="project" value="UniProtKB-KW"/>
</dbReference>
<dbReference type="Gene3D" id="1.10.150.120">
    <property type="entry name" value="[2Fe-2S]-binding domain"/>
    <property type="match status" value="1"/>
</dbReference>
<dbReference type="InterPro" id="IPR002888">
    <property type="entry name" value="2Fe-2S-bd"/>
</dbReference>
<comment type="caution">
    <text evidence="7">The sequence shown here is derived from an EMBL/GenBank/DDBJ whole genome shotgun (WGS) entry which is preliminary data.</text>
</comment>
<keyword evidence="8" id="KW-1185">Reference proteome</keyword>
<evidence type="ECO:0000259" key="6">
    <source>
        <dbReference type="PROSITE" id="PS51085"/>
    </source>
</evidence>
<dbReference type="InterPro" id="IPR012675">
    <property type="entry name" value="Beta-grasp_dom_sf"/>
</dbReference>
<dbReference type="PANTHER" id="PTHR44379">
    <property type="entry name" value="OXIDOREDUCTASE WITH IRON-SULFUR SUBUNIT"/>
    <property type="match status" value="1"/>
</dbReference>
<dbReference type="SUPFAM" id="SSF47741">
    <property type="entry name" value="CO dehydrogenase ISP C-domain like"/>
    <property type="match status" value="1"/>
</dbReference>
<dbReference type="OrthoDB" id="9806714at2"/>
<evidence type="ECO:0000256" key="3">
    <source>
        <dbReference type="ARBA" id="ARBA00023002"/>
    </source>
</evidence>
<dbReference type="GO" id="GO:0016491">
    <property type="term" value="F:oxidoreductase activity"/>
    <property type="evidence" value="ECO:0007669"/>
    <property type="project" value="UniProtKB-KW"/>
</dbReference>
<dbReference type="InterPro" id="IPR036884">
    <property type="entry name" value="2Fe-2S-bd_dom_sf"/>
</dbReference>
<dbReference type="Proteomes" id="UP000239772">
    <property type="component" value="Unassembled WGS sequence"/>
</dbReference>